<dbReference type="AlphaFoldDB" id="A0A1H4I691"/>
<name>A0A1H4I691_9MICC</name>
<gene>
    <name evidence="1" type="ORF">SAMN04489745_0065</name>
</gene>
<dbReference type="RefSeq" id="WP_066217136.1">
    <property type="nucleotide sequence ID" value="NZ_FNSN01000002.1"/>
</dbReference>
<evidence type="ECO:0000313" key="2">
    <source>
        <dbReference type="Proteomes" id="UP000182652"/>
    </source>
</evidence>
<dbReference type="STRING" id="156980.SAMN04489745_0065"/>
<accession>A0A1H4I691</accession>
<protein>
    <submittedName>
        <fullName evidence="1">Uncharacterized protein</fullName>
    </submittedName>
</protein>
<proteinExistence type="predicted"/>
<evidence type="ECO:0000313" key="1">
    <source>
        <dbReference type="EMBL" id="SEB29614.1"/>
    </source>
</evidence>
<reference evidence="1 2" key="1">
    <citation type="submission" date="2016-10" db="EMBL/GenBank/DDBJ databases">
        <authorList>
            <person name="de Groot N.N."/>
        </authorList>
    </citation>
    <scope>NUCLEOTIDE SEQUENCE [LARGE SCALE GENOMIC DNA]</scope>
    <source>
        <strain evidence="1 2">DSM 10495</strain>
    </source>
</reference>
<organism evidence="1 2">
    <name type="scientific">Arthrobacter woluwensis</name>
    <dbReference type="NCBI Taxonomy" id="156980"/>
    <lineage>
        <taxon>Bacteria</taxon>
        <taxon>Bacillati</taxon>
        <taxon>Actinomycetota</taxon>
        <taxon>Actinomycetes</taxon>
        <taxon>Micrococcales</taxon>
        <taxon>Micrococcaceae</taxon>
        <taxon>Arthrobacter</taxon>
    </lineage>
</organism>
<sequence>MQVWLTIKDQEGREASPEVFQYVEGEGPDYSSALEAARAAVPSGSVVISIRTSNTSKDPRTGS</sequence>
<dbReference type="Proteomes" id="UP000182652">
    <property type="component" value="Unassembled WGS sequence"/>
</dbReference>
<dbReference type="EMBL" id="FNSN01000002">
    <property type="protein sequence ID" value="SEB29614.1"/>
    <property type="molecule type" value="Genomic_DNA"/>
</dbReference>
<keyword evidence="2" id="KW-1185">Reference proteome</keyword>